<organism evidence="3 4">
    <name type="scientific">Nannochloropsis gaditana</name>
    <dbReference type="NCBI Taxonomy" id="72520"/>
    <lineage>
        <taxon>Eukaryota</taxon>
        <taxon>Sar</taxon>
        <taxon>Stramenopiles</taxon>
        <taxon>Ochrophyta</taxon>
        <taxon>Eustigmatophyceae</taxon>
        <taxon>Eustigmatales</taxon>
        <taxon>Monodopsidaceae</taxon>
        <taxon>Nannochloropsis</taxon>
    </lineage>
</organism>
<dbReference type="EMBL" id="AZIL01000117">
    <property type="protein sequence ID" value="EWM29776.1"/>
    <property type="molecule type" value="Genomic_DNA"/>
</dbReference>
<proteinExistence type="predicted"/>
<accession>W7UAH4</accession>
<evidence type="ECO:0000313" key="4">
    <source>
        <dbReference type="Proteomes" id="UP000019335"/>
    </source>
</evidence>
<keyword evidence="4" id="KW-1185">Reference proteome</keyword>
<comment type="caution">
    <text evidence="3">The sequence shown here is derived from an EMBL/GenBank/DDBJ whole genome shotgun (WGS) entry which is preliminary data.</text>
</comment>
<evidence type="ECO:0000313" key="3">
    <source>
        <dbReference type="EMBL" id="EWM29776.1"/>
    </source>
</evidence>
<keyword evidence="2" id="KW-0812">Transmembrane</keyword>
<keyword evidence="2" id="KW-0472">Membrane</keyword>
<reference evidence="3 4" key="1">
    <citation type="journal article" date="2014" name="Mol. Plant">
        <title>Chromosome Scale Genome Assembly and Transcriptome Profiling of Nannochloropsis gaditana in Nitrogen Depletion.</title>
        <authorList>
            <person name="Corteggiani Carpinelli E."/>
            <person name="Telatin A."/>
            <person name="Vitulo N."/>
            <person name="Forcato C."/>
            <person name="D'Angelo M."/>
            <person name="Schiavon R."/>
            <person name="Vezzi A."/>
            <person name="Giacometti G.M."/>
            <person name="Morosinotto T."/>
            <person name="Valle G."/>
        </authorList>
    </citation>
    <scope>NUCLEOTIDE SEQUENCE [LARGE SCALE GENOMIC DNA]</scope>
    <source>
        <strain evidence="3 4">B-31</strain>
    </source>
</reference>
<evidence type="ECO:0000256" key="1">
    <source>
        <dbReference type="SAM" id="MobiDB-lite"/>
    </source>
</evidence>
<dbReference type="OrthoDB" id="1911461at2759"/>
<feature type="transmembrane region" description="Helical" evidence="2">
    <location>
        <begin position="27"/>
        <end position="47"/>
    </location>
</feature>
<dbReference type="AlphaFoldDB" id="W7UAH4"/>
<dbReference type="Proteomes" id="UP000019335">
    <property type="component" value="Chromosome 2"/>
</dbReference>
<name>W7UAH4_9STRA</name>
<feature type="region of interest" description="Disordered" evidence="1">
    <location>
        <begin position="72"/>
        <end position="104"/>
    </location>
</feature>
<keyword evidence="2" id="KW-1133">Transmembrane helix</keyword>
<sequence>MMMMMMMVAAPGAGKNAATLSTRNRNRITVVLVTLGITMAALLPYGIRKLRDGRSLYQSDKPLTGSQIMRGAYMNSSSQDIGPDPDYDFRSGEWHGRRNDPTKK</sequence>
<protein>
    <submittedName>
        <fullName evidence="3">Uncharacterized protein</fullName>
    </submittedName>
</protein>
<evidence type="ECO:0000256" key="2">
    <source>
        <dbReference type="SAM" id="Phobius"/>
    </source>
</evidence>
<feature type="compositionally biased region" description="Basic and acidic residues" evidence="1">
    <location>
        <begin position="87"/>
        <end position="104"/>
    </location>
</feature>
<gene>
    <name evidence="3" type="ORF">Naga_100022g38</name>
</gene>